<dbReference type="NCBIfam" id="NF041205">
    <property type="entry name" value="VdcD"/>
    <property type="match status" value="1"/>
</dbReference>
<protein>
    <recommendedName>
        <fullName evidence="3">Phenolic acid decarboxylase subunit D</fullName>
    </recommendedName>
</protein>
<dbReference type="STRING" id="1121420.SAMN02746098_04682"/>
<dbReference type="InterPro" id="IPR047707">
    <property type="entry name" value="VdcD-like"/>
</dbReference>
<dbReference type="Proteomes" id="UP000183954">
    <property type="component" value="Unassembled WGS sequence"/>
</dbReference>
<dbReference type="Pfam" id="PF26358">
    <property type="entry name" value="EcdD_BsdD_detox"/>
    <property type="match status" value="1"/>
</dbReference>
<reference evidence="2" key="1">
    <citation type="submission" date="2016-11" db="EMBL/GenBank/DDBJ databases">
        <authorList>
            <person name="Varghese N."/>
            <person name="Submissions S."/>
        </authorList>
    </citation>
    <scope>NUCLEOTIDE SEQUENCE [LARGE SCALE GENOMIC DNA]</scope>
    <source>
        <strain evidence="2">DSM 15449</strain>
    </source>
</reference>
<dbReference type="EMBL" id="FQXJ01000026">
    <property type="protein sequence ID" value="SHI81163.1"/>
    <property type="molecule type" value="Genomic_DNA"/>
</dbReference>
<name>A0A1M6E6Y5_9FIRM</name>
<evidence type="ECO:0000313" key="2">
    <source>
        <dbReference type="Proteomes" id="UP000183954"/>
    </source>
</evidence>
<proteinExistence type="predicted"/>
<organism evidence="1 2">
    <name type="scientific">Desulfosporosinus lacus DSM 15449</name>
    <dbReference type="NCBI Taxonomy" id="1121420"/>
    <lineage>
        <taxon>Bacteria</taxon>
        <taxon>Bacillati</taxon>
        <taxon>Bacillota</taxon>
        <taxon>Clostridia</taxon>
        <taxon>Eubacteriales</taxon>
        <taxon>Desulfitobacteriaceae</taxon>
        <taxon>Desulfosporosinus</taxon>
    </lineage>
</organism>
<accession>A0A1M6E6Y5</accession>
<evidence type="ECO:0000313" key="1">
    <source>
        <dbReference type="EMBL" id="SHI81163.1"/>
    </source>
</evidence>
<dbReference type="AlphaFoldDB" id="A0A1M6E6Y5"/>
<sequence length="62" mass="7225">MMLCPRCDSKTVELMTKAPVDDAWEVYLCNTCCFSWRSTEGDEIKDPEKYDKRFKINPAEVS</sequence>
<dbReference type="RefSeq" id="WP_073032628.1">
    <property type="nucleotide sequence ID" value="NZ_FQXJ01000026.1"/>
</dbReference>
<gene>
    <name evidence="1" type="ORF">SAMN02746098_04682</name>
</gene>
<keyword evidence="2" id="KW-1185">Reference proteome</keyword>
<evidence type="ECO:0008006" key="3">
    <source>
        <dbReference type="Google" id="ProtNLM"/>
    </source>
</evidence>